<keyword evidence="5" id="KW-1185">Reference proteome</keyword>
<dbReference type="EMBL" id="CAJJDM010000132">
    <property type="protein sequence ID" value="CAD8105978.1"/>
    <property type="molecule type" value="Genomic_DNA"/>
</dbReference>
<gene>
    <name evidence="4" type="ORF">PPRIM_AZ9-3.1.T1290024</name>
</gene>
<dbReference type="SMART" id="SM00174">
    <property type="entry name" value="RHO"/>
    <property type="match status" value="1"/>
</dbReference>
<keyword evidence="3" id="KW-0342">GTP-binding</keyword>
<dbReference type="GO" id="GO:0005525">
    <property type="term" value="F:GTP binding"/>
    <property type="evidence" value="ECO:0007669"/>
    <property type="project" value="UniProtKB-KW"/>
</dbReference>
<reference evidence="4" key="1">
    <citation type="submission" date="2021-01" db="EMBL/GenBank/DDBJ databases">
        <authorList>
            <consortium name="Genoscope - CEA"/>
            <person name="William W."/>
        </authorList>
    </citation>
    <scope>NUCLEOTIDE SEQUENCE</scope>
</reference>
<organism evidence="4 5">
    <name type="scientific">Paramecium primaurelia</name>
    <dbReference type="NCBI Taxonomy" id="5886"/>
    <lineage>
        <taxon>Eukaryota</taxon>
        <taxon>Sar</taxon>
        <taxon>Alveolata</taxon>
        <taxon>Ciliophora</taxon>
        <taxon>Intramacronucleata</taxon>
        <taxon>Oligohymenophorea</taxon>
        <taxon>Peniculida</taxon>
        <taxon>Parameciidae</taxon>
        <taxon>Paramecium</taxon>
    </lineage>
</organism>
<dbReference type="SMART" id="SM00173">
    <property type="entry name" value="RAS"/>
    <property type="match status" value="1"/>
</dbReference>
<dbReference type="OMA" id="CCVIVYD"/>
<dbReference type="PROSITE" id="PS51417">
    <property type="entry name" value="ARF"/>
    <property type="match status" value="1"/>
</dbReference>
<dbReference type="PANTHER" id="PTHR47981:SF20">
    <property type="entry name" value="RAS-RELATED PROTEIN RAB-7A"/>
    <property type="match status" value="1"/>
</dbReference>
<proteinExistence type="inferred from homology"/>
<accession>A0A8S1PTR9</accession>
<name>A0A8S1PTR9_PARPR</name>
<dbReference type="InterPro" id="IPR005225">
    <property type="entry name" value="Small_GTP-bd"/>
</dbReference>
<sequence>MQIQQQSSFNIVIIGGEGAGKTTLFNQLVAGKFNEHYYKTIGIDVEIKQISIEDKQYNLQFYDTSGQERFQTICSQYYRRAQCCVIVYDLTDPYDITTIKNWMRSFSIQCGLDPKHKFPFVIVGTRMDKLNQEQNINLDLSDNIQSFQVSLKDDNSVQQILQAIINVTVFKQHAIIKHQEKVKSNPICQKFTNSINRDIEKLNEIMTLIQSSKQKIVETYDQLINNVGQWQNQLKDLKCFYNSPTFLDKIEQSNFSQELFIEQEQITFNDKIEKVNQSYSENSENGLKDINNLIEEASKLTIQFNNRKPN</sequence>
<dbReference type="AlphaFoldDB" id="A0A8S1PTR9"/>
<dbReference type="Pfam" id="PF00071">
    <property type="entry name" value="Ras"/>
    <property type="match status" value="1"/>
</dbReference>
<evidence type="ECO:0000256" key="2">
    <source>
        <dbReference type="ARBA" id="ARBA00022741"/>
    </source>
</evidence>
<dbReference type="InterPro" id="IPR001806">
    <property type="entry name" value="Small_GTPase"/>
</dbReference>
<protein>
    <submittedName>
        <fullName evidence="4">Uncharacterized protein</fullName>
    </submittedName>
</protein>
<dbReference type="GO" id="GO:0003924">
    <property type="term" value="F:GTPase activity"/>
    <property type="evidence" value="ECO:0007669"/>
    <property type="project" value="InterPro"/>
</dbReference>
<keyword evidence="2" id="KW-0547">Nucleotide-binding</keyword>
<dbReference type="PROSITE" id="PS51421">
    <property type="entry name" value="RAS"/>
    <property type="match status" value="1"/>
</dbReference>
<dbReference type="SMART" id="SM00176">
    <property type="entry name" value="RAN"/>
    <property type="match status" value="1"/>
</dbReference>
<evidence type="ECO:0000313" key="4">
    <source>
        <dbReference type="EMBL" id="CAD8105978.1"/>
    </source>
</evidence>
<evidence type="ECO:0000256" key="1">
    <source>
        <dbReference type="ARBA" id="ARBA00006270"/>
    </source>
</evidence>
<dbReference type="Proteomes" id="UP000688137">
    <property type="component" value="Unassembled WGS sequence"/>
</dbReference>
<dbReference type="PANTHER" id="PTHR47981">
    <property type="entry name" value="RAB FAMILY"/>
    <property type="match status" value="1"/>
</dbReference>
<evidence type="ECO:0000256" key="3">
    <source>
        <dbReference type="ARBA" id="ARBA00023134"/>
    </source>
</evidence>
<dbReference type="PROSITE" id="PS51419">
    <property type="entry name" value="RAB"/>
    <property type="match status" value="1"/>
</dbReference>
<dbReference type="SMART" id="SM00175">
    <property type="entry name" value="RAB"/>
    <property type="match status" value="1"/>
</dbReference>
<dbReference type="NCBIfam" id="TIGR00231">
    <property type="entry name" value="small_GTP"/>
    <property type="match status" value="1"/>
</dbReference>
<comment type="caution">
    <text evidence="4">The sequence shown here is derived from an EMBL/GenBank/DDBJ whole genome shotgun (WGS) entry which is preliminary data.</text>
</comment>
<evidence type="ECO:0000313" key="5">
    <source>
        <dbReference type="Proteomes" id="UP000688137"/>
    </source>
</evidence>
<comment type="similarity">
    <text evidence="1">Belongs to the small GTPase superfamily. Rab family.</text>
</comment>
<dbReference type="FunFam" id="3.40.50.300:FF:001447">
    <property type="entry name" value="Ras-related protein Rab-1B"/>
    <property type="match status" value="1"/>
</dbReference>